<dbReference type="EMBL" id="CP001950">
    <property type="protein sequence ID" value="ADM12257.1"/>
    <property type="molecule type" value="Genomic_DNA"/>
</dbReference>
<accession>E0S8Z1</accession>
<sequence length="153" mass="17046">MESEVKISITTLAKEIYSGVLGRYASGKYVILKNVVRRHPGSTDNRRDVFVYPVMRFKIENIGEIGITWTPNSGGKENGLLVLESLGSKARILEAGGDKGICSRSSGSPEGLEGTRGEVVERILDTHRSPRIERLFRRLDLDCMPSRATRQIR</sequence>
<dbReference type="VEuPathDB" id="MicrosporidiaDB:Eint_091280"/>
<dbReference type="HOGENOM" id="CLU_1686550_0_0_1"/>
<dbReference type="AlphaFoldDB" id="E0S8Z1"/>
<evidence type="ECO:0000313" key="2">
    <source>
        <dbReference type="Proteomes" id="UP000002313"/>
    </source>
</evidence>
<evidence type="ECO:0000313" key="1">
    <source>
        <dbReference type="EMBL" id="ADM12257.1"/>
    </source>
</evidence>
<dbReference type="RefSeq" id="XP_003073617.1">
    <property type="nucleotide sequence ID" value="XM_003073571.1"/>
</dbReference>
<reference evidence="1 2" key="1">
    <citation type="journal article" date="2010" name="Nat. Commun.">
        <title>The complete sequence of the smallest known nuclear genome from the microsporidian Encephalitozoon intestinalis.</title>
        <authorList>
            <person name="Corradi N."/>
            <person name="Pombert J.-F."/>
            <person name="Farinelli L."/>
            <person name="Didier E.S."/>
            <person name="Keeling P.J."/>
        </authorList>
    </citation>
    <scope>NUCLEOTIDE SEQUENCE [LARGE SCALE GENOMIC DNA]</scope>
    <source>
        <strain evidence="1 2">ATCC 50506</strain>
    </source>
</reference>
<proteinExistence type="predicted"/>
<reference evidence="1 2" key="2">
    <citation type="journal article" date="2012" name="Proc. Natl. Acad. Sci. U.S.A.">
        <title>Gain and loss of multiple functionally related, horizontally transferred genes in the reduced genomes of two microsporidian parasites.</title>
        <authorList>
            <person name="Pombert J.-F."/>
            <person name="Selman M."/>
            <person name="Burki F."/>
            <person name="Bardell F.T."/>
            <person name="Farinelli L."/>
            <person name="Solter L.F."/>
            <person name="Whitman D.W."/>
            <person name="Weiss L.M."/>
            <person name="Corradi N."/>
            <person name="Keeling P.J."/>
        </authorList>
    </citation>
    <scope>NUCLEOTIDE SEQUENCE [LARGE SCALE GENOMIC DNA]</scope>
    <source>
        <strain evidence="1 2">ATCC 50506</strain>
    </source>
</reference>
<protein>
    <submittedName>
        <fullName evidence="1">Uncharacterized protein</fullName>
    </submittedName>
</protein>
<name>E0S8Z1_ENCIT</name>
<dbReference type="OrthoDB" id="2195340at2759"/>
<dbReference type="Proteomes" id="UP000002313">
    <property type="component" value="Chromosome IX"/>
</dbReference>
<dbReference type="KEGG" id="ein:Eint_091280"/>
<keyword evidence="2" id="KW-1185">Reference proteome</keyword>
<organism evidence="1 2">
    <name type="scientific">Encephalitozoon intestinalis (strain ATCC 50506)</name>
    <name type="common">Microsporidian parasite</name>
    <name type="synonym">Septata intestinalis</name>
    <dbReference type="NCBI Taxonomy" id="876142"/>
    <lineage>
        <taxon>Eukaryota</taxon>
        <taxon>Fungi</taxon>
        <taxon>Fungi incertae sedis</taxon>
        <taxon>Microsporidia</taxon>
        <taxon>Unikaryonidae</taxon>
        <taxon>Encephalitozoon</taxon>
    </lineage>
</organism>
<gene>
    <name evidence="1" type="ORF">Eint_091280</name>
</gene>
<dbReference type="GeneID" id="9698448"/>